<protein>
    <submittedName>
        <fullName evidence="1">Uncharacterized protein</fullName>
    </submittedName>
</protein>
<organism evidence="1 2">
    <name type="scientific">Cinchona calisaya</name>
    <dbReference type="NCBI Taxonomy" id="153742"/>
    <lineage>
        <taxon>Eukaryota</taxon>
        <taxon>Viridiplantae</taxon>
        <taxon>Streptophyta</taxon>
        <taxon>Embryophyta</taxon>
        <taxon>Tracheophyta</taxon>
        <taxon>Spermatophyta</taxon>
        <taxon>Magnoliopsida</taxon>
        <taxon>eudicotyledons</taxon>
        <taxon>Gunneridae</taxon>
        <taxon>Pentapetalae</taxon>
        <taxon>asterids</taxon>
        <taxon>lamiids</taxon>
        <taxon>Gentianales</taxon>
        <taxon>Rubiaceae</taxon>
        <taxon>Cinchonoideae</taxon>
        <taxon>Cinchoneae</taxon>
        <taxon>Cinchona</taxon>
    </lineage>
</organism>
<dbReference type="Proteomes" id="UP001630127">
    <property type="component" value="Unassembled WGS sequence"/>
</dbReference>
<keyword evidence="2" id="KW-1185">Reference proteome</keyword>
<dbReference type="AlphaFoldDB" id="A0ABD2YUH1"/>
<gene>
    <name evidence="1" type="ORF">ACH5RR_030374</name>
</gene>
<sequence>MVAMCTGKTRSESIAVEYQNPETIQNKNIIQTSVCDQGAILAIAASTSLASSKAACKDKKGMASARGVVPTIDGLSVSEKGENIVAPIDTDRSTIMQHHCSIVDCSPSTTGLGPSNICEFGNKFELITTETNIWIIWVRINTGDATSEVGEKNEGI</sequence>
<accession>A0ABD2YUH1</accession>
<evidence type="ECO:0000313" key="2">
    <source>
        <dbReference type="Proteomes" id="UP001630127"/>
    </source>
</evidence>
<dbReference type="EMBL" id="JBJUIK010000012">
    <property type="protein sequence ID" value="KAL3510973.1"/>
    <property type="molecule type" value="Genomic_DNA"/>
</dbReference>
<name>A0ABD2YUH1_9GENT</name>
<reference evidence="1 2" key="1">
    <citation type="submission" date="2024-11" db="EMBL/GenBank/DDBJ databases">
        <title>A near-complete genome assembly of Cinchona calisaya.</title>
        <authorList>
            <person name="Lian D.C."/>
            <person name="Zhao X.W."/>
            <person name="Wei L."/>
        </authorList>
    </citation>
    <scope>NUCLEOTIDE SEQUENCE [LARGE SCALE GENOMIC DNA]</scope>
    <source>
        <tissue evidence="1">Nenye</tissue>
    </source>
</reference>
<evidence type="ECO:0000313" key="1">
    <source>
        <dbReference type="EMBL" id="KAL3510973.1"/>
    </source>
</evidence>
<comment type="caution">
    <text evidence="1">The sequence shown here is derived from an EMBL/GenBank/DDBJ whole genome shotgun (WGS) entry which is preliminary data.</text>
</comment>
<proteinExistence type="predicted"/>